<dbReference type="EMBL" id="CAJVPY010035373">
    <property type="protein sequence ID" value="CAG8801000.1"/>
    <property type="molecule type" value="Genomic_DNA"/>
</dbReference>
<feature type="non-terminal residue" evidence="1">
    <location>
        <position position="1"/>
    </location>
</feature>
<gene>
    <name evidence="1" type="ORF">DERYTH_LOCUS23363</name>
</gene>
<sequence>AMNNQVCNTTKSTPYELVFGQQPQADLQMISMLYRQNIVHEEDILLENQSTFINDDLSNNYENNSDRIIVIEDSNNDNNYDLKSNNDSIIDNKMNISRDYSMIEEYTDTDTDSLYRYNSIDLKNDNYDLLLDETFQENYKSNDNLSQTDTVLEGLTQESTNSLFKESLQASSSYILIDDSDHEIESHMSIDNQSHSS</sequence>
<proteinExistence type="predicted"/>
<dbReference type="OrthoDB" id="2476221at2759"/>
<accession>A0A9N9JWQ5</accession>
<organism evidence="1 2">
    <name type="scientific">Dentiscutata erythropus</name>
    <dbReference type="NCBI Taxonomy" id="1348616"/>
    <lineage>
        <taxon>Eukaryota</taxon>
        <taxon>Fungi</taxon>
        <taxon>Fungi incertae sedis</taxon>
        <taxon>Mucoromycota</taxon>
        <taxon>Glomeromycotina</taxon>
        <taxon>Glomeromycetes</taxon>
        <taxon>Diversisporales</taxon>
        <taxon>Gigasporaceae</taxon>
        <taxon>Dentiscutata</taxon>
    </lineage>
</organism>
<dbReference type="Proteomes" id="UP000789405">
    <property type="component" value="Unassembled WGS sequence"/>
</dbReference>
<evidence type="ECO:0000313" key="1">
    <source>
        <dbReference type="EMBL" id="CAG8801000.1"/>
    </source>
</evidence>
<name>A0A9N9JWQ5_9GLOM</name>
<keyword evidence="2" id="KW-1185">Reference proteome</keyword>
<evidence type="ECO:0000313" key="2">
    <source>
        <dbReference type="Proteomes" id="UP000789405"/>
    </source>
</evidence>
<feature type="non-terminal residue" evidence="1">
    <location>
        <position position="197"/>
    </location>
</feature>
<comment type="caution">
    <text evidence="1">The sequence shown here is derived from an EMBL/GenBank/DDBJ whole genome shotgun (WGS) entry which is preliminary data.</text>
</comment>
<protein>
    <submittedName>
        <fullName evidence="1">5175_t:CDS:1</fullName>
    </submittedName>
</protein>
<dbReference type="AlphaFoldDB" id="A0A9N9JWQ5"/>
<reference evidence="1" key="1">
    <citation type="submission" date="2021-06" db="EMBL/GenBank/DDBJ databases">
        <authorList>
            <person name="Kallberg Y."/>
            <person name="Tangrot J."/>
            <person name="Rosling A."/>
        </authorList>
    </citation>
    <scope>NUCLEOTIDE SEQUENCE</scope>
    <source>
        <strain evidence="1">MA453B</strain>
    </source>
</reference>